<dbReference type="EMBL" id="CADCTB010000083">
    <property type="protein sequence ID" value="CAA9232520.1"/>
    <property type="molecule type" value="Genomic_DNA"/>
</dbReference>
<sequence length="289" mass="31014">EHRRSRRHRQAGGLHVARRGGQVPEDLRPAQGRPRGHAGPRCHRRAAGRVGAGHPAAAVPGPAAQVLRRRSGAGRGHVDARRQRRGAGHVGHVGSRPRRRASRLGRLRGRHRAGPAHGLGRLHRRAAAPRAGPGRHRGGAGGPAGHGPPIRGPPRLRARCLPDRGRLLVGHLRPQPGRRPGDRPGRWRPPPTATAVGGGRLHGRRGHPARRCRPALRASAGRGRRPPARSGRRSRHGRGGELRQGPRRGVAGRRSVGGARRRGRPAGGLRADSRRPDQAVRRPGACRDL</sequence>
<feature type="non-terminal residue" evidence="2">
    <location>
        <position position="289"/>
    </location>
</feature>
<feature type="region of interest" description="Disordered" evidence="1">
    <location>
        <begin position="1"/>
        <end position="289"/>
    </location>
</feature>
<feature type="compositionally biased region" description="Low complexity" evidence="1">
    <location>
        <begin position="247"/>
        <end position="258"/>
    </location>
</feature>
<feature type="non-terminal residue" evidence="2">
    <location>
        <position position="1"/>
    </location>
</feature>
<feature type="compositionally biased region" description="Basic residues" evidence="1">
    <location>
        <begin position="201"/>
        <end position="214"/>
    </location>
</feature>
<protein>
    <submittedName>
        <fullName evidence="2">tRNA pseudouridine(55) synthase</fullName>
        <ecNumber evidence="2">5.4.99.25</ecNumber>
    </submittedName>
</protein>
<feature type="compositionally biased region" description="Low complexity" evidence="1">
    <location>
        <begin position="48"/>
        <end position="64"/>
    </location>
</feature>
<reference evidence="2" key="1">
    <citation type="submission" date="2020-02" db="EMBL/GenBank/DDBJ databases">
        <authorList>
            <person name="Meier V. D."/>
        </authorList>
    </citation>
    <scope>NUCLEOTIDE SEQUENCE</scope>
    <source>
        <strain evidence="2">AVDCRST_MAG10</strain>
    </source>
</reference>
<gene>
    <name evidence="2" type="ORF">AVDCRST_MAG10-1240</name>
</gene>
<feature type="compositionally biased region" description="Basic residues" evidence="1">
    <location>
        <begin position="34"/>
        <end position="47"/>
    </location>
</feature>
<evidence type="ECO:0000313" key="2">
    <source>
        <dbReference type="EMBL" id="CAA9232520.1"/>
    </source>
</evidence>
<dbReference type="AlphaFoldDB" id="A0A6J4HSY9"/>
<dbReference type="GO" id="GO:0160148">
    <property type="term" value="F:tRNA pseudouridine(55) synthase activity"/>
    <property type="evidence" value="ECO:0007669"/>
    <property type="project" value="UniProtKB-EC"/>
</dbReference>
<organism evidence="2">
    <name type="scientific">uncultured Acidimicrobiales bacterium</name>
    <dbReference type="NCBI Taxonomy" id="310071"/>
    <lineage>
        <taxon>Bacteria</taxon>
        <taxon>Bacillati</taxon>
        <taxon>Actinomycetota</taxon>
        <taxon>Acidimicrobiia</taxon>
        <taxon>Acidimicrobiales</taxon>
        <taxon>environmental samples</taxon>
    </lineage>
</organism>
<feature type="compositionally biased region" description="Basic and acidic residues" evidence="1">
    <location>
        <begin position="271"/>
        <end position="289"/>
    </location>
</feature>
<feature type="compositionally biased region" description="Basic residues" evidence="1">
    <location>
        <begin position="222"/>
        <end position="237"/>
    </location>
</feature>
<name>A0A6J4HSY9_9ACTN</name>
<feature type="compositionally biased region" description="Basic residues" evidence="1">
    <location>
        <begin position="1"/>
        <end position="10"/>
    </location>
</feature>
<evidence type="ECO:0000256" key="1">
    <source>
        <dbReference type="SAM" id="MobiDB-lite"/>
    </source>
</evidence>
<keyword evidence="2" id="KW-0413">Isomerase</keyword>
<proteinExistence type="predicted"/>
<dbReference type="EC" id="5.4.99.25" evidence="2"/>
<feature type="compositionally biased region" description="Basic residues" evidence="1">
    <location>
        <begin position="95"/>
        <end position="138"/>
    </location>
</feature>
<accession>A0A6J4HSY9</accession>